<evidence type="ECO:0000313" key="1">
    <source>
        <dbReference type="EMBL" id="MEQ2207178.1"/>
    </source>
</evidence>
<name>A0ABV0RI10_9TELE</name>
<accession>A0ABV0RI10</accession>
<dbReference type="Proteomes" id="UP001434883">
    <property type="component" value="Unassembled WGS sequence"/>
</dbReference>
<dbReference type="PANTHER" id="PTHR21274:SF2">
    <property type="entry name" value="MECKELIN"/>
    <property type="match status" value="1"/>
</dbReference>
<organism evidence="1 2">
    <name type="scientific">Xenoophorus captivus</name>
    <dbReference type="NCBI Taxonomy" id="1517983"/>
    <lineage>
        <taxon>Eukaryota</taxon>
        <taxon>Metazoa</taxon>
        <taxon>Chordata</taxon>
        <taxon>Craniata</taxon>
        <taxon>Vertebrata</taxon>
        <taxon>Euteleostomi</taxon>
        <taxon>Actinopterygii</taxon>
        <taxon>Neopterygii</taxon>
        <taxon>Teleostei</taxon>
        <taxon>Neoteleostei</taxon>
        <taxon>Acanthomorphata</taxon>
        <taxon>Ovalentaria</taxon>
        <taxon>Atherinomorphae</taxon>
        <taxon>Cyprinodontiformes</taxon>
        <taxon>Goodeidae</taxon>
        <taxon>Xenoophorus</taxon>
    </lineage>
</organism>
<protein>
    <submittedName>
        <fullName evidence="1">Uncharacterized protein</fullName>
    </submittedName>
</protein>
<reference evidence="1 2" key="1">
    <citation type="submission" date="2021-06" db="EMBL/GenBank/DDBJ databases">
        <authorList>
            <person name="Palmer J.M."/>
        </authorList>
    </citation>
    <scope>NUCLEOTIDE SEQUENCE [LARGE SCALE GENOMIC DNA]</scope>
    <source>
        <strain evidence="1 2">XC_2019</strain>
        <tissue evidence="1">Muscle</tissue>
    </source>
</reference>
<keyword evidence="2" id="KW-1185">Reference proteome</keyword>
<dbReference type="EMBL" id="JAHRIN010043995">
    <property type="protein sequence ID" value="MEQ2207178.1"/>
    <property type="molecule type" value="Genomic_DNA"/>
</dbReference>
<dbReference type="PANTHER" id="PTHR21274">
    <property type="entry name" value="MECKELIN"/>
    <property type="match status" value="1"/>
</dbReference>
<evidence type="ECO:0000313" key="2">
    <source>
        <dbReference type="Proteomes" id="UP001434883"/>
    </source>
</evidence>
<dbReference type="InterPro" id="IPR019170">
    <property type="entry name" value="Meckelin"/>
</dbReference>
<feature type="non-terminal residue" evidence="1">
    <location>
        <position position="1"/>
    </location>
</feature>
<gene>
    <name evidence="1" type="ORF">XENOCAPTIV_008412</name>
</gene>
<sequence length="130" mass="15162">NMRNWYLSRRMFLVDTLSGREKSITASPKVIRVATSVRIRYLISLLPVVSAHGETKRDPSPVSIWRTYFVANEWNELQTIRKISPTFQIMAVLFFLEPIKIRYELRRIGVAETRGWVQVMNLNTYLTSVG</sequence>
<proteinExistence type="predicted"/>
<dbReference type="Pfam" id="PF09773">
    <property type="entry name" value="Meckelin"/>
    <property type="match status" value="2"/>
</dbReference>
<comment type="caution">
    <text evidence="1">The sequence shown here is derived from an EMBL/GenBank/DDBJ whole genome shotgun (WGS) entry which is preliminary data.</text>
</comment>